<keyword evidence="6 9" id="KW-0879">Wnt signaling pathway</keyword>
<dbReference type="PANTHER" id="PTHR12027">
    <property type="entry name" value="WNT RELATED"/>
    <property type="match status" value="1"/>
</dbReference>
<keyword evidence="3 9" id="KW-0217">Developmental protein</keyword>
<keyword evidence="8" id="KW-0449">Lipoprotein</keyword>
<dbReference type="PRINTS" id="PR01349">
    <property type="entry name" value="WNTPROTEIN"/>
</dbReference>
<keyword evidence="5" id="KW-0272">Extracellular matrix</keyword>
<dbReference type="PANTHER" id="PTHR12027:SF91">
    <property type="entry name" value="PROTO-ONCOGENE WNT-1"/>
    <property type="match status" value="1"/>
</dbReference>
<evidence type="ECO:0000256" key="4">
    <source>
        <dbReference type="ARBA" id="ARBA00022525"/>
    </source>
</evidence>
<dbReference type="SMART" id="SM00097">
    <property type="entry name" value="WNT1"/>
    <property type="match status" value="1"/>
</dbReference>
<comment type="subcellular location">
    <subcellularLocation>
        <location evidence="1 9">Secreted</location>
        <location evidence="1 9">Extracellular space</location>
        <location evidence="1 9">Extracellular matrix</location>
    </subcellularLocation>
</comment>
<dbReference type="EMBL" id="FN653555">
    <property type="protein sequence ID" value="CBY15558.1"/>
    <property type="molecule type" value="Genomic_DNA"/>
</dbReference>
<dbReference type="AlphaFoldDB" id="E4Y111"/>
<dbReference type="GO" id="GO:0005125">
    <property type="term" value="F:cytokine activity"/>
    <property type="evidence" value="ECO:0007669"/>
    <property type="project" value="TreeGrafter"/>
</dbReference>
<evidence type="ECO:0000256" key="5">
    <source>
        <dbReference type="ARBA" id="ARBA00022530"/>
    </source>
</evidence>
<comment type="function">
    <text evidence="9">Ligand for members of the frizzled family of seven transmembrane receptors.</text>
</comment>
<evidence type="ECO:0000313" key="10">
    <source>
        <dbReference type="EMBL" id="CBY15558.1"/>
    </source>
</evidence>
<dbReference type="GO" id="GO:0060070">
    <property type="term" value="P:canonical Wnt signaling pathway"/>
    <property type="evidence" value="ECO:0007669"/>
    <property type="project" value="TreeGrafter"/>
</dbReference>
<dbReference type="InterPro" id="IPR005817">
    <property type="entry name" value="Wnt"/>
</dbReference>
<evidence type="ECO:0000256" key="3">
    <source>
        <dbReference type="ARBA" id="ARBA00022473"/>
    </source>
</evidence>
<comment type="similarity">
    <text evidence="2 9">Belongs to the Wnt family.</text>
</comment>
<dbReference type="Pfam" id="PF00110">
    <property type="entry name" value="wnt"/>
    <property type="match status" value="2"/>
</dbReference>
<gene>
    <name evidence="10" type="ORF">GSOID_T00013856001</name>
</gene>
<sequence length="306" mass="33440">MKIFNVLFAFSEASSLSWIGLRSWTGDICSFSGLTSQQANLCRRSSFVAPAIKSAAETATDACLNSMSDTLWGCNGIKSLPKEQPELSQPTQESAFLHALATGHLKNALEKFCRKGGKADCDKFNHEQFALEFSDVAAFEKKHFLFGLHNNKVGRQAADQAKNTICKCHGPSGSCAQKTCWKASTNTAKMNKIIKEKYESAAKVPVRQLEILPQGVFSSLISDRLIFGKTSPNFCEVTRGRVCDATNSSGAGSCEEICCGRGSIQKISIETEEVCTMEFVKIDGTTWPVGVSCKDEFYQKTTSTCR</sequence>
<reference evidence="10" key="1">
    <citation type="journal article" date="2010" name="Science">
        <title>Plasticity of animal genome architecture unmasked by rapid evolution of a pelagic tunicate.</title>
        <authorList>
            <person name="Denoeud F."/>
            <person name="Henriet S."/>
            <person name="Mungpakdee S."/>
            <person name="Aury J.M."/>
            <person name="Da Silva C."/>
            <person name="Brinkmann H."/>
            <person name="Mikhaleva J."/>
            <person name="Olsen L.C."/>
            <person name="Jubin C."/>
            <person name="Canestro C."/>
            <person name="Bouquet J.M."/>
            <person name="Danks G."/>
            <person name="Poulain J."/>
            <person name="Campsteijn C."/>
            <person name="Adamski M."/>
            <person name="Cross I."/>
            <person name="Yadetie F."/>
            <person name="Muffato M."/>
            <person name="Louis A."/>
            <person name="Butcher S."/>
            <person name="Tsagkogeorga G."/>
            <person name="Konrad A."/>
            <person name="Singh S."/>
            <person name="Jensen M.F."/>
            <person name="Cong E.H."/>
            <person name="Eikeseth-Otteraa H."/>
            <person name="Noel B."/>
            <person name="Anthouard V."/>
            <person name="Porcel B.M."/>
            <person name="Kachouri-Lafond R."/>
            <person name="Nishino A."/>
            <person name="Ugolini M."/>
            <person name="Chourrout P."/>
            <person name="Nishida H."/>
            <person name="Aasland R."/>
            <person name="Huzurbazar S."/>
            <person name="Westhof E."/>
            <person name="Delsuc F."/>
            <person name="Lehrach H."/>
            <person name="Reinhardt R."/>
            <person name="Weissenbach J."/>
            <person name="Roy S.W."/>
            <person name="Artiguenave F."/>
            <person name="Postlethwait J.H."/>
            <person name="Manak J.R."/>
            <person name="Thompson E.M."/>
            <person name="Jaillon O."/>
            <person name="Du Pasquier L."/>
            <person name="Boudinot P."/>
            <person name="Liberles D.A."/>
            <person name="Volff J.N."/>
            <person name="Philippe H."/>
            <person name="Lenhard B."/>
            <person name="Roest Crollius H."/>
            <person name="Wincker P."/>
            <person name="Chourrout D."/>
        </authorList>
    </citation>
    <scope>NUCLEOTIDE SEQUENCE [LARGE SCALE GENOMIC DNA]</scope>
</reference>
<evidence type="ECO:0000256" key="1">
    <source>
        <dbReference type="ARBA" id="ARBA00004498"/>
    </source>
</evidence>
<dbReference type="InParanoid" id="E4Y111"/>
<evidence type="ECO:0000256" key="8">
    <source>
        <dbReference type="ARBA" id="ARBA00023288"/>
    </source>
</evidence>
<evidence type="ECO:0000256" key="2">
    <source>
        <dbReference type="ARBA" id="ARBA00005683"/>
    </source>
</evidence>
<dbReference type="GO" id="GO:0005615">
    <property type="term" value="C:extracellular space"/>
    <property type="evidence" value="ECO:0007669"/>
    <property type="project" value="TreeGrafter"/>
</dbReference>
<dbReference type="GO" id="GO:0005109">
    <property type="term" value="F:frizzled binding"/>
    <property type="evidence" value="ECO:0007669"/>
    <property type="project" value="TreeGrafter"/>
</dbReference>
<keyword evidence="4" id="KW-0964">Secreted</keyword>
<proteinExistence type="inferred from homology"/>
<dbReference type="GO" id="GO:0030182">
    <property type="term" value="P:neuron differentiation"/>
    <property type="evidence" value="ECO:0007669"/>
    <property type="project" value="TreeGrafter"/>
</dbReference>
<evidence type="ECO:0000256" key="7">
    <source>
        <dbReference type="ARBA" id="ARBA00023157"/>
    </source>
</evidence>
<dbReference type="OrthoDB" id="5945655at2759"/>
<name>E4Y111_OIKDI</name>
<keyword evidence="7" id="KW-1015">Disulfide bond</keyword>
<protein>
    <recommendedName>
        <fullName evidence="9">Protein Wnt</fullName>
    </recommendedName>
</protein>
<organism evidence="10">
    <name type="scientific">Oikopleura dioica</name>
    <name type="common">Tunicate</name>
    <dbReference type="NCBI Taxonomy" id="34765"/>
    <lineage>
        <taxon>Eukaryota</taxon>
        <taxon>Metazoa</taxon>
        <taxon>Chordata</taxon>
        <taxon>Tunicata</taxon>
        <taxon>Appendicularia</taxon>
        <taxon>Copelata</taxon>
        <taxon>Oikopleuridae</taxon>
        <taxon>Oikopleura</taxon>
    </lineage>
</organism>
<dbReference type="GO" id="GO:0045165">
    <property type="term" value="P:cell fate commitment"/>
    <property type="evidence" value="ECO:0007669"/>
    <property type="project" value="TreeGrafter"/>
</dbReference>
<dbReference type="Proteomes" id="UP000001307">
    <property type="component" value="Unassembled WGS sequence"/>
</dbReference>
<accession>E4Y111</accession>
<evidence type="ECO:0000256" key="6">
    <source>
        <dbReference type="ARBA" id="ARBA00022687"/>
    </source>
</evidence>
<evidence type="ECO:0000256" key="9">
    <source>
        <dbReference type="RuleBase" id="RU003500"/>
    </source>
</evidence>
<keyword evidence="11" id="KW-1185">Reference proteome</keyword>
<evidence type="ECO:0000313" key="11">
    <source>
        <dbReference type="Proteomes" id="UP000001307"/>
    </source>
</evidence>